<dbReference type="Proteomes" id="UP000054454">
    <property type="component" value="Unassembled WGS sequence"/>
</dbReference>
<sequence>MTGLFLPRTVPNIDSSYFMGYLPKMFESNLNTACDEAYLKLFDNYVPNLTKQLEFRVGYVNEPVERLDSELHHLCDVLKGHYVCELEIWFSLSVFEKYFRNLTLGEKPSQGPNPYEQKFCDLCLNILKEIVDFLAFCLKPQHTKAATNFNATENECFQGVPRLKTYRTKCKLSGNHVIYLTKCIHNHSHNNYMKKLLHNTLEDSTFKKDEARG</sequence>
<comment type="caution">
    <text evidence="1">The sequence shown here is derived from an EMBL/GenBank/DDBJ whole genome shotgun (WGS) entry which is preliminary data.</text>
</comment>
<evidence type="ECO:0000313" key="1">
    <source>
        <dbReference type="EMBL" id="KTW25791.1"/>
    </source>
</evidence>
<keyword evidence="2" id="KW-1185">Reference proteome</keyword>
<name>A0A0W4ZBK0_PNEC8</name>
<gene>
    <name evidence="1" type="ORF">T552_03404</name>
</gene>
<dbReference type="OrthoDB" id="5464814at2759"/>
<reference evidence="2" key="1">
    <citation type="journal article" date="2016" name="Nat. Commun.">
        <title>Genome analysis of three Pneumocystis species reveals adaptation mechanisms to life exclusively in mammalian hosts.</title>
        <authorList>
            <person name="Ma L."/>
            <person name="Chen Z."/>
            <person name="Huang D.W."/>
            <person name="Kutty G."/>
            <person name="Ishihara M."/>
            <person name="Wang H."/>
            <person name="Abouelleil A."/>
            <person name="Bishop L."/>
            <person name="Davey E."/>
            <person name="Deng R."/>
            <person name="Deng X."/>
            <person name="Fan L."/>
            <person name="Fantoni G."/>
            <person name="Fitzgerald M."/>
            <person name="Gogineni E."/>
            <person name="Goldberg J.M."/>
            <person name="Handley G."/>
            <person name="Hu X."/>
            <person name="Huber C."/>
            <person name="Jiao X."/>
            <person name="Jones K."/>
            <person name="Levin J.Z."/>
            <person name="Liu Y."/>
            <person name="Macdonald P."/>
            <person name="Melnikov A."/>
            <person name="Raley C."/>
            <person name="Sassi M."/>
            <person name="Sherman B.T."/>
            <person name="Song X."/>
            <person name="Sykes S."/>
            <person name="Tran B."/>
            <person name="Walsh L."/>
            <person name="Xia Y."/>
            <person name="Yang J."/>
            <person name="Young S."/>
            <person name="Zeng Q."/>
            <person name="Zheng X."/>
            <person name="Stephens R."/>
            <person name="Nusbaum C."/>
            <person name="Birren B.W."/>
            <person name="Azadi P."/>
            <person name="Lempicki R.A."/>
            <person name="Cuomo C.A."/>
            <person name="Kovacs J.A."/>
        </authorList>
    </citation>
    <scope>NUCLEOTIDE SEQUENCE [LARGE SCALE GENOMIC DNA]</scope>
    <source>
        <strain evidence="2">B80</strain>
    </source>
</reference>
<proteinExistence type="predicted"/>
<organism evidence="1 2">
    <name type="scientific">Pneumocystis carinii (strain B80)</name>
    <name type="common">Rat pneumocystis pneumonia agent</name>
    <name type="synonym">Pneumocystis carinii f. sp. carinii</name>
    <dbReference type="NCBI Taxonomy" id="1408658"/>
    <lineage>
        <taxon>Eukaryota</taxon>
        <taxon>Fungi</taxon>
        <taxon>Dikarya</taxon>
        <taxon>Ascomycota</taxon>
        <taxon>Taphrinomycotina</taxon>
        <taxon>Pneumocystomycetes</taxon>
        <taxon>Pneumocystaceae</taxon>
        <taxon>Pneumocystis</taxon>
    </lineage>
</organism>
<accession>A0A0W4ZBK0</accession>
<dbReference type="AlphaFoldDB" id="A0A0W4ZBK0"/>
<dbReference type="RefSeq" id="XP_018224400.1">
    <property type="nucleotide sequence ID" value="XM_018371910.1"/>
</dbReference>
<dbReference type="GeneID" id="28938113"/>
<dbReference type="VEuPathDB" id="FungiDB:T552_03404"/>
<protein>
    <submittedName>
        <fullName evidence="1">Uncharacterized protein</fullName>
    </submittedName>
</protein>
<evidence type="ECO:0000313" key="2">
    <source>
        <dbReference type="Proteomes" id="UP000054454"/>
    </source>
</evidence>
<dbReference type="EMBL" id="LFVZ01000016">
    <property type="protein sequence ID" value="KTW25791.1"/>
    <property type="molecule type" value="Genomic_DNA"/>
</dbReference>